<dbReference type="EMBL" id="HBIW01000457">
    <property type="protein sequence ID" value="CAE0684943.1"/>
    <property type="molecule type" value="Transcribed_RNA"/>
</dbReference>
<proteinExistence type="predicted"/>
<feature type="compositionally biased region" description="Polar residues" evidence="5">
    <location>
        <begin position="101"/>
        <end position="110"/>
    </location>
</feature>
<feature type="coiled-coil region" evidence="4">
    <location>
        <begin position="806"/>
        <end position="836"/>
    </location>
</feature>
<feature type="region of interest" description="Disordered" evidence="5">
    <location>
        <begin position="2067"/>
        <end position="2115"/>
    </location>
</feature>
<dbReference type="SMART" id="SM00456">
    <property type="entry name" value="WW"/>
    <property type="match status" value="4"/>
</dbReference>
<feature type="domain" description="WWE" evidence="7">
    <location>
        <begin position="609"/>
        <end position="697"/>
    </location>
</feature>
<accession>A0A7S3ZJ80</accession>
<evidence type="ECO:0000313" key="8">
    <source>
        <dbReference type="EMBL" id="CAE0684943.1"/>
    </source>
</evidence>
<evidence type="ECO:0000256" key="5">
    <source>
        <dbReference type="SAM" id="MobiDB-lite"/>
    </source>
</evidence>
<feature type="region of interest" description="Disordered" evidence="5">
    <location>
        <begin position="2737"/>
        <end position="2761"/>
    </location>
</feature>
<sequence length="2946" mass="334817">MSLAAPPPATPDHLAAVPATPVLDEPSALLSPTVLKASPPRSPLRSPGALSDLSRSPGKLISPRKAKLALKTATFKAKPLESPTAIEDVLRRSNFLGDFNSPGSKSTASSFDAGPYSRKRSIRLPSEPKTKRLKRRQLPALGPPPVERRASLGEPLDVQKLNEQAREASTSTLPKDQRALARIQTRKRKEASAVVMSRRKALLPHLEGITYIHDELGKARTSALGKWWPGDPKYLVKTQLKDYFTEDTRLDESDLKRRRETAERRTLQSSQRLRPGGLWDLPGTADAKKARKVIADLDEEQSASTRQRLDLLAEPVDAELLHEYSEKLQKKIKAREEEAERIRIGAAPSPDKTLLATSSTKVSYDRFSRFAHRCRLAALDDYPVRDRGSQFLLKTLSDAYDAVWQANAAVTAPPPSDDPNVDVKPPEIPVVPDVVADMFWRKCGTLAPQQALEFITELEKAERAGCRESALFAGFLSETRNEDGLLVLCQARRVAIGLYSLDPSKPTQLIRDGADGRFGQNGLLPQLDQCPLLSAHPLYASPELKDKKSTLYDRNVVRILLPRKAALEIIRELCGQESGAARARQDELNSRGLSARAAREAQKKRKGSQLSQQSSRVSTASCTWYWAEDDDKISEHDPSVVKAPNWVKFDDQSQLTIEEAFSREERFIETPHHDAIVDFPLMEQINESNGSRRAVLRDVHEEECLEDEFPAELGELAANPEAIADELLEKLEREAINNQEVLFDDAPPDSILAFPAVYGSTNREYVDFGRLLESLADFIENALPDDILAYVRFDDDGERLTLVQQLASAQEDAENASDLEDEVKAARRALVLAKVAAQKVAMGRSRLDKMEASGDAAAAGAIVAFRTRLMIAEADVVRAQNILDELEGNMNNLVNRSEKTWASLIEASSNNEKAPTSPAAMAAARRRRLIDGARRDISRVVQTRKARSNAASSINTACRMVACAGARYCVDKARTAFFARTKEAWTPPSQKKKTKKRLLEDDFGPPDNTDLYDAALASGKLDELLKPIRDEQNAAAHIIGQRVKSYLWRQRELRIPVVAALAKKKEDDKYFKERRERLAFEKQRRIEEKERLQLLRLRRDADARKKRHEDAKRALFLENQRQEVELRWRTCELRCMRAHLDALKQYLDAVRFQRQFFSRLLKACLKNWRGFAVDSIAEKKSARLMQACWRMLQAMATVKAKRAENARKRRVFDRLFGKAMDRRLRRIIDAWQDWAWSEAACRGFQEEIAERLQRKVLDAWFKHAKTAPSRRKGLVRKLQKGVRSRLGTMHIMAKLKRDKEAAIVLQCLFRGNKAVARVVALRLAKKLLKEKKGREAEAIRMKQALYIRWRNRVLKHWIRSDKCDKLGQRFNCSIAFRQWGIAIDAYKFERHVLHTAASERIAKVGRRYVYAQRFKGKVHIYRMAKRIQNSLVRIALAKSVFSYKLARRNAARDIQRVYRGGCRRDVIREWNRHELLAHAYANAARLLIKHNRGARKIQSLRTTEALITKHEKDGDSAIHRAARGIGDQSVYACIKHLNLAADAYNDAGSAPLHIIGLDLDPPLRIARIKKRERRKAKEAALEAAEEREIYLACERMGTVYKNKAERIEEAKNNGTYDSPEPSPREEFGSRPPTRDLLYGEDRGFDFEEFAISRPNTAEQPQIAGGIMDILGTFVEEDPSTNSILKKLDSDSESDMSKSSDEARSDSASDNEVLAGAITAAEAEEMEKGSEVLNKVVDRLLEHGADLEAPDAVGRTPLAAAVDRGDLSLCGVLLTRGASVNALDYAGYSCLSLAAAKGRVLIARLLIKKGADVNLPGRNARRPIHEVCLRANRRFAPRFLRLLLTHHAEPDVPDDDGRTPLMHCVGRKHRDEFQDSSDSDDENDAEGTPEAACLQMLLERQVDGDRRDRSGLTTLMIAAKADRVDAVNKLVRFGDVDMLARDAKGRTALHLAARVGSIKTLKALLHNGHDVRVVDKSGNQAIHAACKGGSVPTVETLVAYDAPMGCRNWDGLTPIGVARLSGQKDVAKFLEEHVAPSSMAQDMTQELAKLENTVDEKTQRLRERKIRRLKRKARREGKPEDHYLTGTLSPVSSRPSTASSDGSVDFPPEPEGDGRPVWDHDLKRWTFARHGSASPRHLVATANEAVAATTWDKPIAEEAEKWIEGWEGEEGFSQKTWTHFETGEIRTEPPPSTVDEVRSLIQAAWPRTKLRKQLTVKKKKADAELKVGAAEYGLDLKEFEEEVEELREMHRAAKLMQRLWRRIDAVNYADCLRERRDGARSFQRLVRWYQWDQKRLRKIKLDKSVHLAQRCFRGYRARMKFYNFDYERYWWRRQERWLATRLQRMWRGHVWRRKLKRVRCIKYGPQRFDGWMTVVQNSGKAHRTYGIYEEKFFPRAYAHPKDQGPIEMRKNKFGMKERVYVRGALMRDIPFYYNRVSGKCTWEQPQDWVFADRKAFERREEVRKRGFTEEENQMAIRLQTMWAGRQTRRALRATMDGAKIMKKCEFNYLQDPRNLTKMTHYCLYLHTVGKDPDRARPMYQTCYSRMIELGPDDAWVLLSYAIFNAATGEDDWPNIEDCARRGALAPGGTLHGDRHGYDLADGGFFRSAAAQDPCGWTWHNYALCRWLAFRDDSAAEEMFVRAIQGDPHNKVIQENFDYFLSKKYPNQPEMSSADVVRRHATAEMLKDVEIEQARLEKMHADPAYQAATLRVQMAWRRRQFFNEVLGRDKGKHQALLEAAAAVEESSSSSSSESSDSEEERLRGRRALRWERGADIQGRTYYYDSVTGITQWHAPDDPEELVYLGKQKESSSSESESSSSEDEDESESEDEDPRLHPEYEEHDDGENKYYFHVPSGMSTWTRPKFPSPEELEEIQRKVRTADPAMVWECCREDGTLFYYNPFTGMSQWTHPGEDAVITFVSNDSDDDDEAPGAPAEDEGPVMGVIVEE</sequence>
<dbReference type="InterPro" id="IPR037197">
    <property type="entry name" value="WWE_dom_sf"/>
</dbReference>
<dbReference type="Gene3D" id="3.30.720.50">
    <property type="match status" value="1"/>
</dbReference>
<dbReference type="PANTHER" id="PTHR24173">
    <property type="entry name" value="ANKYRIN REPEAT CONTAINING"/>
    <property type="match status" value="1"/>
</dbReference>
<dbReference type="PROSITE" id="PS50096">
    <property type="entry name" value="IQ"/>
    <property type="match status" value="2"/>
</dbReference>
<dbReference type="PROSITE" id="PS50020">
    <property type="entry name" value="WW_DOMAIN_2"/>
    <property type="match status" value="1"/>
</dbReference>
<evidence type="ECO:0000256" key="3">
    <source>
        <dbReference type="PROSITE-ProRule" id="PRU00023"/>
    </source>
</evidence>
<feature type="compositionally biased region" description="Acidic residues" evidence="5">
    <location>
        <begin position="2817"/>
        <end position="2830"/>
    </location>
</feature>
<organism evidence="8">
    <name type="scientific">Pelagomonas calceolata</name>
    <dbReference type="NCBI Taxonomy" id="35677"/>
    <lineage>
        <taxon>Eukaryota</taxon>
        <taxon>Sar</taxon>
        <taxon>Stramenopiles</taxon>
        <taxon>Ochrophyta</taxon>
        <taxon>Pelagophyceae</taxon>
        <taxon>Pelagomonadales</taxon>
        <taxon>Pelagomonadaceae</taxon>
        <taxon>Pelagomonas</taxon>
    </lineage>
</organism>
<feature type="region of interest" description="Disordered" evidence="5">
    <location>
        <begin position="30"/>
        <end position="58"/>
    </location>
</feature>
<feature type="region of interest" description="Disordered" evidence="5">
    <location>
        <begin position="260"/>
        <end position="281"/>
    </location>
</feature>
<feature type="repeat" description="ANK" evidence="3">
    <location>
        <begin position="1752"/>
        <end position="1784"/>
    </location>
</feature>
<dbReference type="PROSITE" id="PS01159">
    <property type="entry name" value="WW_DOMAIN_1"/>
    <property type="match status" value="1"/>
</dbReference>
<dbReference type="CDD" id="cd00201">
    <property type="entry name" value="WW"/>
    <property type="match status" value="2"/>
</dbReference>
<protein>
    <recommendedName>
        <fullName evidence="11">Calmodulin</fullName>
    </recommendedName>
</protein>
<feature type="region of interest" description="Disordered" evidence="5">
    <location>
        <begin position="584"/>
        <end position="614"/>
    </location>
</feature>
<feature type="region of interest" description="Disordered" evidence="5">
    <location>
        <begin position="97"/>
        <end position="156"/>
    </location>
</feature>
<dbReference type="PANTHER" id="PTHR24173:SF74">
    <property type="entry name" value="ANKYRIN REPEAT DOMAIN-CONTAINING PROTEIN 16"/>
    <property type="match status" value="1"/>
</dbReference>
<dbReference type="Pfam" id="PF02825">
    <property type="entry name" value="WWE"/>
    <property type="match status" value="1"/>
</dbReference>
<feature type="compositionally biased region" description="Acidic residues" evidence="5">
    <location>
        <begin position="2921"/>
        <end position="2937"/>
    </location>
</feature>
<feature type="repeat" description="ANK" evidence="3">
    <location>
        <begin position="1785"/>
        <end position="1817"/>
    </location>
</feature>
<feature type="compositionally biased region" description="Low complexity" evidence="5">
    <location>
        <begin position="2088"/>
        <end position="2099"/>
    </location>
</feature>
<feature type="region of interest" description="Disordered" evidence="5">
    <location>
        <begin position="1610"/>
        <end position="1638"/>
    </location>
</feature>
<evidence type="ECO:0000259" key="6">
    <source>
        <dbReference type="PROSITE" id="PS50020"/>
    </source>
</evidence>
<evidence type="ECO:0000256" key="2">
    <source>
        <dbReference type="ARBA" id="ARBA00023043"/>
    </source>
</evidence>
<keyword evidence="4" id="KW-0175">Coiled coil</keyword>
<evidence type="ECO:0000259" key="7">
    <source>
        <dbReference type="PROSITE" id="PS50918"/>
    </source>
</evidence>
<evidence type="ECO:0000256" key="1">
    <source>
        <dbReference type="ARBA" id="ARBA00022737"/>
    </source>
</evidence>
<dbReference type="InterPro" id="IPR001202">
    <property type="entry name" value="WW_dom"/>
</dbReference>
<dbReference type="InterPro" id="IPR004170">
    <property type="entry name" value="WWE_dom"/>
</dbReference>
<dbReference type="Pfam" id="PF12796">
    <property type="entry name" value="Ank_2"/>
    <property type="match status" value="2"/>
</dbReference>
<dbReference type="InterPro" id="IPR002110">
    <property type="entry name" value="Ankyrin_rpt"/>
</dbReference>
<dbReference type="OrthoDB" id="187617at2759"/>
<dbReference type="SUPFAM" id="SSF51045">
    <property type="entry name" value="WW domain"/>
    <property type="match status" value="1"/>
</dbReference>
<feature type="domain" description="WW" evidence="6">
    <location>
        <begin position="2768"/>
        <end position="2795"/>
    </location>
</feature>
<feature type="coiled-coil region" evidence="4">
    <location>
        <begin position="2039"/>
        <end position="2066"/>
    </location>
</feature>
<dbReference type="PROSITE" id="PS50297">
    <property type="entry name" value="ANK_REP_REGION"/>
    <property type="match status" value="3"/>
</dbReference>
<dbReference type="Proteomes" id="UP000789595">
    <property type="component" value="Unassembled WGS sequence"/>
</dbReference>
<dbReference type="Gene3D" id="2.20.70.10">
    <property type="match status" value="2"/>
</dbReference>
<evidence type="ECO:0000313" key="9">
    <source>
        <dbReference type="EMBL" id="CAH0368137.1"/>
    </source>
</evidence>
<feature type="compositionally biased region" description="Pro residues" evidence="5">
    <location>
        <begin position="1"/>
        <end position="10"/>
    </location>
</feature>
<feature type="region of interest" description="Disordered" evidence="5">
    <location>
        <begin position="2803"/>
        <end position="2851"/>
    </location>
</feature>
<evidence type="ECO:0000256" key="4">
    <source>
        <dbReference type="SAM" id="Coils"/>
    </source>
</evidence>
<feature type="region of interest" description="Disordered" evidence="5">
    <location>
        <begin position="1"/>
        <end position="20"/>
    </location>
</feature>
<dbReference type="SUPFAM" id="SSF117839">
    <property type="entry name" value="WWE domain"/>
    <property type="match status" value="1"/>
</dbReference>
<gene>
    <name evidence="8" type="ORF">PCAL00307_LOCUS377</name>
    <name evidence="9" type="ORF">PECAL_2P11870</name>
</gene>
<dbReference type="InterPro" id="IPR000048">
    <property type="entry name" value="IQ_motif_EF-hand-BS"/>
</dbReference>
<dbReference type="SMART" id="SM00015">
    <property type="entry name" value="IQ"/>
    <property type="match status" value="6"/>
</dbReference>
<feature type="coiled-coil region" evidence="4">
    <location>
        <begin position="2228"/>
        <end position="2255"/>
    </location>
</feature>
<dbReference type="SUPFAM" id="SSF48403">
    <property type="entry name" value="Ankyrin repeat"/>
    <property type="match status" value="1"/>
</dbReference>
<feature type="repeat" description="ANK" evidence="3">
    <location>
        <begin position="1943"/>
        <end position="1975"/>
    </location>
</feature>
<feature type="compositionally biased region" description="Basic and acidic residues" evidence="5">
    <location>
        <begin position="2831"/>
        <end position="2847"/>
    </location>
</feature>
<keyword evidence="2 3" id="KW-0040">ANK repeat</keyword>
<dbReference type="PROSITE" id="PS50088">
    <property type="entry name" value="ANK_REPEAT"/>
    <property type="match status" value="3"/>
</dbReference>
<feature type="region of interest" description="Disordered" evidence="5">
    <location>
        <begin position="1683"/>
        <end position="1711"/>
    </location>
</feature>
<keyword evidence="10" id="KW-1185">Reference proteome</keyword>
<dbReference type="PROSITE" id="PS50918">
    <property type="entry name" value="WWE"/>
    <property type="match status" value="1"/>
</dbReference>
<dbReference type="EMBL" id="CAKKNE010000002">
    <property type="protein sequence ID" value="CAH0368137.1"/>
    <property type="molecule type" value="Genomic_DNA"/>
</dbReference>
<name>A0A7S3ZJ80_9STRA</name>
<reference evidence="8" key="1">
    <citation type="submission" date="2021-01" db="EMBL/GenBank/DDBJ databases">
        <authorList>
            <person name="Corre E."/>
            <person name="Pelletier E."/>
            <person name="Niang G."/>
            <person name="Scheremetjew M."/>
            <person name="Finn R."/>
            <person name="Kale V."/>
            <person name="Holt S."/>
            <person name="Cochrane G."/>
            <person name="Meng A."/>
            <person name="Brown T."/>
            <person name="Cohen L."/>
        </authorList>
    </citation>
    <scope>NUCLEOTIDE SEQUENCE</scope>
    <source>
        <strain evidence="8">CCMP1756</strain>
    </source>
</reference>
<dbReference type="Gene3D" id="1.25.40.20">
    <property type="entry name" value="Ankyrin repeat-containing domain"/>
    <property type="match status" value="2"/>
</dbReference>
<feature type="coiled-coil region" evidence="4">
    <location>
        <begin position="869"/>
        <end position="896"/>
    </location>
</feature>
<dbReference type="SMART" id="SM00248">
    <property type="entry name" value="ANK"/>
    <property type="match status" value="9"/>
</dbReference>
<reference evidence="9" key="2">
    <citation type="submission" date="2021-11" db="EMBL/GenBank/DDBJ databases">
        <authorList>
            <consortium name="Genoscope - CEA"/>
            <person name="William W."/>
        </authorList>
    </citation>
    <scope>NUCLEOTIDE SEQUENCE</scope>
</reference>
<feature type="compositionally biased region" description="Basic and acidic residues" evidence="5">
    <location>
        <begin position="1685"/>
        <end position="1706"/>
    </location>
</feature>
<evidence type="ECO:0008006" key="11">
    <source>
        <dbReference type="Google" id="ProtNLM"/>
    </source>
</evidence>
<feature type="compositionally biased region" description="Low complexity" evidence="5">
    <location>
        <begin position="2737"/>
        <end position="2752"/>
    </location>
</feature>
<feature type="region of interest" description="Disordered" evidence="5">
    <location>
        <begin position="2920"/>
        <end position="2946"/>
    </location>
</feature>
<keyword evidence="1" id="KW-0677">Repeat</keyword>
<dbReference type="InterPro" id="IPR036020">
    <property type="entry name" value="WW_dom_sf"/>
</dbReference>
<dbReference type="InterPro" id="IPR036770">
    <property type="entry name" value="Ankyrin_rpt-contain_sf"/>
</dbReference>
<evidence type="ECO:0000313" key="10">
    <source>
        <dbReference type="Proteomes" id="UP000789595"/>
    </source>
</evidence>